<evidence type="ECO:0000313" key="7">
    <source>
        <dbReference type="Proteomes" id="UP000023152"/>
    </source>
</evidence>
<keyword evidence="5" id="KW-0472">Membrane</keyword>
<keyword evidence="3" id="KW-0560">Oxidoreductase</keyword>
<protein>
    <submittedName>
        <fullName evidence="6">Uncharacterized protein</fullName>
    </submittedName>
</protein>
<evidence type="ECO:0000256" key="1">
    <source>
        <dbReference type="ARBA" id="ARBA00010617"/>
    </source>
</evidence>
<dbReference type="Proteomes" id="UP000023152">
    <property type="component" value="Unassembled WGS sequence"/>
</dbReference>
<proteinExistence type="inferred from homology"/>
<evidence type="ECO:0000256" key="3">
    <source>
        <dbReference type="ARBA" id="ARBA00023002"/>
    </source>
</evidence>
<organism evidence="6 7">
    <name type="scientific">Reticulomyxa filosa</name>
    <dbReference type="NCBI Taxonomy" id="46433"/>
    <lineage>
        <taxon>Eukaryota</taxon>
        <taxon>Sar</taxon>
        <taxon>Rhizaria</taxon>
        <taxon>Retaria</taxon>
        <taxon>Foraminifera</taxon>
        <taxon>Monothalamids</taxon>
        <taxon>Reticulomyxidae</taxon>
        <taxon>Reticulomyxa</taxon>
    </lineage>
</organism>
<evidence type="ECO:0000256" key="5">
    <source>
        <dbReference type="SAM" id="Phobius"/>
    </source>
</evidence>
<reference evidence="6 7" key="1">
    <citation type="journal article" date="2013" name="Curr. Biol.">
        <title>The Genome of the Foraminiferan Reticulomyxa filosa.</title>
        <authorList>
            <person name="Glockner G."/>
            <person name="Hulsmann N."/>
            <person name="Schleicher M."/>
            <person name="Noegel A.A."/>
            <person name="Eichinger L."/>
            <person name="Gallinger C."/>
            <person name="Pawlowski J."/>
            <person name="Sierra R."/>
            <person name="Euteneuer U."/>
            <person name="Pillet L."/>
            <person name="Moustafa A."/>
            <person name="Platzer M."/>
            <person name="Groth M."/>
            <person name="Szafranski K."/>
            <person name="Schliwa M."/>
        </authorList>
    </citation>
    <scope>NUCLEOTIDE SEQUENCE [LARGE SCALE GENOMIC DNA]</scope>
</reference>
<keyword evidence="5" id="KW-1133">Transmembrane helix</keyword>
<dbReference type="GO" id="GO:0020037">
    <property type="term" value="F:heme binding"/>
    <property type="evidence" value="ECO:0007669"/>
    <property type="project" value="InterPro"/>
</dbReference>
<keyword evidence="7" id="KW-1185">Reference proteome</keyword>
<keyword evidence="2" id="KW-0479">Metal-binding</keyword>
<dbReference type="SUPFAM" id="SSF48264">
    <property type="entry name" value="Cytochrome P450"/>
    <property type="match status" value="1"/>
</dbReference>
<dbReference type="EMBL" id="ASPP01002412">
    <property type="protein sequence ID" value="ETO34626.1"/>
    <property type="molecule type" value="Genomic_DNA"/>
</dbReference>
<dbReference type="Gene3D" id="1.10.630.10">
    <property type="entry name" value="Cytochrome P450"/>
    <property type="match status" value="1"/>
</dbReference>
<accession>X6P8V5</accession>
<dbReference type="InterPro" id="IPR036396">
    <property type="entry name" value="Cyt_P450_sf"/>
</dbReference>
<sequence>MSDATTTATTWLSQAAKDPRVIAASGTLLVSSALYYAYGPSKHPQIPNLNAPYSVVTGHLAWLQEGAEKKCLQERINDAVVASKSYQKCLNMSLPLDYCKIITTDPEIIKYVFETDFESFEKGDTVREQWIEVLGEGIFMSDPPKKKFFFPNKNDKLKKKKNQWKLHRKAASRMFSMRNLKQHMFDCAILSSKETVQKLKELNEIESNQVKGIDISDILGRFTLDSFIEICFGKSVGIVKCAPEKHEFCDAFDESVIQCTYRYFDPLWKAKRFFGFKSEQKMLENEKILNDFVNKLLDLETVLLNCVFKKK</sequence>
<dbReference type="GO" id="GO:0004497">
    <property type="term" value="F:monooxygenase activity"/>
    <property type="evidence" value="ECO:0007669"/>
    <property type="project" value="InterPro"/>
</dbReference>
<evidence type="ECO:0000256" key="2">
    <source>
        <dbReference type="ARBA" id="ARBA00022723"/>
    </source>
</evidence>
<dbReference type="OrthoDB" id="1713632at2759"/>
<dbReference type="AlphaFoldDB" id="X6P8V5"/>
<keyword evidence="4" id="KW-0408">Iron</keyword>
<dbReference type="Pfam" id="PF00067">
    <property type="entry name" value="p450"/>
    <property type="match status" value="1"/>
</dbReference>
<evidence type="ECO:0000313" key="6">
    <source>
        <dbReference type="EMBL" id="ETO34626.1"/>
    </source>
</evidence>
<keyword evidence="5" id="KW-0812">Transmembrane</keyword>
<dbReference type="GO" id="GO:0016705">
    <property type="term" value="F:oxidoreductase activity, acting on paired donors, with incorporation or reduction of molecular oxygen"/>
    <property type="evidence" value="ECO:0007669"/>
    <property type="project" value="InterPro"/>
</dbReference>
<dbReference type="GO" id="GO:0005506">
    <property type="term" value="F:iron ion binding"/>
    <property type="evidence" value="ECO:0007669"/>
    <property type="project" value="InterPro"/>
</dbReference>
<dbReference type="PANTHER" id="PTHR24296">
    <property type="entry name" value="CYTOCHROME P450"/>
    <property type="match status" value="1"/>
</dbReference>
<gene>
    <name evidence="6" type="ORF">RFI_02466</name>
</gene>
<name>X6P8V5_RETFI</name>
<comment type="similarity">
    <text evidence="1">Belongs to the cytochrome P450 family.</text>
</comment>
<comment type="caution">
    <text evidence="6">The sequence shown here is derived from an EMBL/GenBank/DDBJ whole genome shotgun (WGS) entry which is preliminary data.</text>
</comment>
<evidence type="ECO:0000256" key="4">
    <source>
        <dbReference type="ARBA" id="ARBA00023004"/>
    </source>
</evidence>
<feature type="transmembrane region" description="Helical" evidence="5">
    <location>
        <begin position="21"/>
        <end position="38"/>
    </location>
</feature>
<dbReference type="InterPro" id="IPR001128">
    <property type="entry name" value="Cyt_P450"/>
</dbReference>